<keyword evidence="3" id="KW-1185">Reference proteome</keyword>
<keyword evidence="1" id="KW-0812">Transmembrane</keyword>
<feature type="transmembrane region" description="Helical" evidence="1">
    <location>
        <begin position="36"/>
        <end position="55"/>
    </location>
</feature>
<evidence type="ECO:0000313" key="2">
    <source>
        <dbReference type="EMBL" id="ACF13962.1"/>
    </source>
</evidence>
<name>B3QS17_CHLT3</name>
<sequence length="93" mass="10467">MSVQAGLSKAKQKRKLQAEKVKKEEQLGMPLKRDNYLFLSIGLLGILAGYTMMYLENDVDGFLSLTVSPILLVASYIWVVFAILYRKPDAEKA</sequence>
<dbReference type="EMBL" id="CP001100">
    <property type="protein sequence ID" value="ACF13962.1"/>
    <property type="molecule type" value="Genomic_DNA"/>
</dbReference>
<evidence type="ECO:0008006" key="4">
    <source>
        <dbReference type="Google" id="ProtNLM"/>
    </source>
</evidence>
<keyword evidence="1" id="KW-1133">Transmembrane helix</keyword>
<protein>
    <recommendedName>
        <fullName evidence="4">DUF3098 domain-containing protein</fullName>
    </recommendedName>
</protein>
<evidence type="ECO:0000313" key="3">
    <source>
        <dbReference type="Proteomes" id="UP000001208"/>
    </source>
</evidence>
<evidence type="ECO:0000256" key="1">
    <source>
        <dbReference type="SAM" id="Phobius"/>
    </source>
</evidence>
<dbReference type="AlphaFoldDB" id="B3QS17"/>
<gene>
    <name evidence="2" type="ordered locus">Ctha_1503</name>
</gene>
<proteinExistence type="predicted"/>
<dbReference type="eggNOG" id="ENOG5033KR6">
    <property type="taxonomic scope" value="Bacteria"/>
</dbReference>
<dbReference type="Proteomes" id="UP000001208">
    <property type="component" value="Chromosome"/>
</dbReference>
<reference evidence="2 3" key="1">
    <citation type="submission" date="2008-06" db="EMBL/GenBank/DDBJ databases">
        <title>Complete sequence of Chloroherpeton thalassium ATCC 35110.</title>
        <authorList>
            <consortium name="US DOE Joint Genome Institute"/>
            <person name="Lucas S."/>
            <person name="Copeland A."/>
            <person name="Lapidus A."/>
            <person name="Glavina del Rio T."/>
            <person name="Dalin E."/>
            <person name="Tice H."/>
            <person name="Bruce D."/>
            <person name="Goodwin L."/>
            <person name="Pitluck S."/>
            <person name="Schmutz J."/>
            <person name="Larimer F."/>
            <person name="Land M."/>
            <person name="Hauser L."/>
            <person name="Kyrpides N."/>
            <person name="Mikhailova N."/>
            <person name="Liu Z."/>
            <person name="Li T."/>
            <person name="Zhao F."/>
            <person name="Overmann J."/>
            <person name="Bryant D.A."/>
            <person name="Richardson P."/>
        </authorList>
    </citation>
    <scope>NUCLEOTIDE SEQUENCE [LARGE SCALE GENOMIC DNA]</scope>
    <source>
        <strain evidence="3">ATCC 35110 / GB-78</strain>
    </source>
</reference>
<feature type="transmembrane region" description="Helical" evidence="1">
    <location>
        <begin position="61"/>
        <end position="85"/>
    </location>
</feature>
<dbReference type="HOGENOM" id="CLU_176977_2_0_10"/>
<keyword evidence="1" id="KW-0472">Membrane</keyword>
<accession>B3QS17</accession>
<dbReference type="RefSeq" id="WP_012500046.1">
    <property type="nucleotide sequence ID" value="NC_011026.1"/>
</dbReference>
<dbReference type="KEGG" id="cts:Ctha_1503"/>
<organism evidence="2 3">
    <name type="scientific">Chloroherpeton thalassium (strain ATCC 35110 / GB-78)</name>
    <dbReference type="NCBI Taxonomy" id="517418"/>
    <lineage>
        <taxon>Bacteria</taxon>
        <taxon>Pseudomonadati</taxon>
        <taxon>Chlorobiota</taxon>
        <taxon>Chlorobiia</taxon>
        <taxon>Chlorobiales</taxon>
        <taxon>Chloroherpetonaceae</taxon>
        <taxon>Chloroherpeton</taxon>
    </lineage>
</organism>